<dbReference type="PANTHER" id="PTHR10773">
    <property type="entry name" value="DNA-DIRECTED RNA POLYMERASES I, II, AND III SUBUNIT RPABC2"/>
    <property type="match status" value="1"/>
</dbReference>
<reference evidence="1" key="1">
    <citation type="submission" date="2025-08" db="UniProtKB">
        <authorList>
            <consortium name="RefSeq"/>
        </authorList>
    </citation>
    <scope>IDENTIFICATION</scope>
    <source>
        <tissue evidence="1">Whole insect</tissue>
    </source>
</reference>
<dbReference type="PANTHER" id="PTHR10773:SF19">
    <property type="match status" value="1"/>
</dbReference>
<organism evidence="1">
    <name type="scientific">Diabrotica virgifera virgifera</name>
    <name type="common">western corn rootworm</name>
    <dbReference type="NCBI Taxonomy" id="50390"/>
    <lineage>
        <taxon>Eukaryota</taxon>
        <taxon>Metazoa</taxon>
        <taxon>Ecdysozoa</taxon>
        <taxon>Arthropoda</taxon>
        <taxon>Hexapoda</taxon>
        <taxon>Insecta</taxon>
        <taxon>Pterygota</taxon>
        <taxon>Neoptera</taxon>
        <taxon>Endopterygota</taxon>
        <taxon>Coleoptera</taxon>
        <taxon>Polyphaga</taxon>
        <taxon>Cucujiformia</taxon>
        <taxon>Chrysomeloidea</taxon>
        <taxon>Chrysomelidae</taxon>
        <taxon>Galerucinae</taxon>
        <taxon>Diabroticina</taxon>
        <taxon>Diabroticites</taxon>
        <taxon>Diabrotica</taxon>
    </lineage>
</organism>
<proteinExistence type="predicted"/>
<name>A0A6P7GQ04_DIAVI</name>
<dbReference type="RefSeq" id="XP_028151684.1">
    <property type="nucleotide sequence ID" value="XM_028295883.1"/>
</dbReference>
<protein>
    <submittedName>
        <fullName evidence="1">Uncharacterized protein LOC114345060</fullName>
    </submittedName>
</protein>
<evidence type="ECO:0000313" key="1">
    <source>
        <dbReference type="RefSeq" id="XP_028151684.1"/>
    </source>
</evidence>
<sequence length="170" mass="20031">MFKMYKEWPDLEKYSSKAVTLRQYRDIVNSQFNLSFHITKKDTCDQCHIFKHTENPSNELKADYEKHQTNKTIARQLKKSDRTEAIQSNGSIICATFDFQKVLTCPHGQMSILYYKRKLSCYNFTVYDMAAKEGYCYVWDESVAKRGTNEVASCLYNFMKEFPNKGVTRF</sequence>
<gene>
    <name evidence="1" type="primary">LOC114345060</name>
</gene>
<dbReference type="InParanoid" id="A0A6P7GQ04"/>
<dbReference type="AlphaFoldDB" id="A0A6P7GQ04"/>
<accession>A0A6P7GQ04</accession>